<evidence type="ECO:0000256" key="1">
    <source>
        <dbReference type="SAM" id="MobiDB-lite"/>
    </source>
</evidence>
<sequence>MAATGGAGGGEWGAGMRDYRREGSGWRGGELGARDVVSRGGVDKVIRQKGGEHGDGGAYE</sequence>
<feature type="compositionally biased region" description="Gly residues" evidence="1">
    <location>
        <begin position="1"/>
        <end position="13"/>
    </location>
</feature>
<feature type="compositionally biased region" description="Basic and acidic residues" evidence="1">
    <location>
        <begin position="32"/>
        <end position="60"/>
    </location>
</feature>
<gene>
    <name evidence="2" type="ORF">A6V37_37995</name>
</gene>
<reference evidence="2 3" key="1">
    <citation type="submission" date="2016-04" db="EMBL/GenBank/DDBJ databases">
        <title>Reclassification of Paraburkholderia panaciterrae (Farh et al. 2015) Dobritsa &amp; Samadpour 2016 as a later homotypic synonym of Paraburkholderia ginsengiterrae (Farh et al. 2015) Dobritsa &amp; Samadpour 2016.</title>
        <authorList>
            <person name="Dobritsa A.P."/>
            <person name="Kutumbaka K."/>
            <person name="Samadpour M."/>
        </authorList>
    </citation>
    <scope>NUCLEOTIDE SEQUENCE [LARGE SCALE GENOMIC DNA]</scope>
    <source>
        <strain evidence="2 3">DCY85</strain>
    </source>
</reference>
<accession>A0A1A9NA81</accession>
<dbReference type="Proteomes" id="UP000078116">
    <property type="component" value="Unassembled WGS sequence"/>
</dbReference>
<proteinExistence type="predicted"/>
<organism evidence="2 3">
    <name type="scientific">Paraburkholderia ginsengiterrae</name>
    <dbReference type="NCBI Taxonomy" id="1462993"/>
    <lineage>
        <taxon>Bacteria</taxon>
        <taxon>Pseudomonadati</taxon>
        <taxon>Pseudomonadota</taxon>
        <taxon>Betaproteobacteria</taxon>
        <taxon>Burkholderiales</taxon>
        <taxon>Burkholderiaceae</taxon>
        <taxon>Paraburkholderia</taxon>
    </lineage>
</organism>
<protein>
    <submittedName>
        <fullName evidence="2">Uncharacterized protein</fullName>
    </submittedName>
</protein>
<dbReference type="AlphaFoldDB" id="A0A1A9NA81"/>
<feature type="region of interest" description="Disordered" evidence="1">
    <location>
        <begin position="1"/>
        <end position="60"/>
    </location>
</feature>
<evidence type="ECO:0000313" key="3">
    <source>
        <dbReference type="Proteomes" id="UP000078116"/>
    </source>
</evidence>
<evidence type="ECO:0000313" key="2">
    <source>
        <dbReference type="EMBL" id="OAJ62949.1"/>
    </source>
</evidence>
<comment type="caution">
    <text evidence="2">The sequence shown here is derived from an EMBL/GenBank/DDBJ whole genome shotgun (WGS) entry which is preliminary data.</text>
</comment>
<name>A0A1A9NA81_9BURK</name>
<dbReference type="EMBL" id="LXKA01000146">
    <property type="protein sequence ID" value="OAJ62949.1"/>
    <property type="molecule type" value="Genomic_DNA"/>
</dbReference>